<dbReference type="SUPFAM" id="SSF52047">
    <property type="entry name" value="RNI-like"/>
    <property type="match status" value="1"/>
</dbReference>
<dbReference type="AlphaFoldDB" id="A0A4P9W8S4"/>
<evidence type="ECO:0000313" key="1">
    <source>
        <dbReference type="EMBL" id="RKO87488.1"/>
    </source>
</evidence>
<accession>A0A4P9W8S4</accession>
<dbReference type="Gene3D" id="3.80.10.10">
    <property type="entry name" value="Ribonuclease Inhibitor"/>
    <property type="match status" value="1"/>
</dbReference>
<dbReference type="InterPro" id="IPR032675">
    <property type="entry name" value="LRR_dom_sf"/>
</dbReference>
<proteinExistence type="predicted"/>
<keyword evidence="2" id="KW-1185">Reference proteome</keyword>
<dbReference type="EMBL" id="KZ997384">
    <property type="protein sequence ID" value="RKO87488.1"/>
    <property type="molecule type" value="Genomic_DNA"/>
</dbReference>
<organism evidence="1 2">
    <name type="scientific">Blyttiomyces helicus</name>
    <dbReference type="NCBI Taxonomy" id="388810"/>
    <lineage>
        <taxon>Eukaryota</taxon>
        <taxon>Fungi</taxon>
        <taxon>Fungi incertae sedis</taxon>
        <taxon>Chytridiomycota</taxon>
        <taxon>Chytridiomycota incertae sedis</taxon>
        <taxon>Chytridiomycetes</taxon>
        <taxon>Chytridiomycetes incertae sedis</taxon>
        <taxon>Blyttiomyces</taxon>
    </lineage>
</organism>
<dbReference type="Proteomes" id="UP000269721">
    <property type="component" value="Unassembled WGS sequence"/>
</dbReference>
<reference evidence="2" key="1">
    <citation type="journal article" date="2018" name="Nat. Microbiol.">
        <title>Leveraging single-cell genomics to expand the fungal tree of life.</title>
        <authorList>
            <person name="Ahrendt S.R."/>
            <person name="Quandt C.A."/>
            <person name="Ciobanu D."/>
            <person name="Clum A."/>
            <person name="Salamov A."/>
            <person name="Andreopoulos B."/>
            <person name="Cheng J.F."/>
            <person name="Woyke T."/>
            <person name="Pelin A."/>
            <person name="Henrissat B."/>
            <person name="Reynolds N.K."/>
            <person name="Benny G.L."/>
            <person name="Smith M.E."/>
            <person name="James T.Y."/>
            <person name="Grigoriev I.V."/>
        </authorList>
    </citation>
    <scope>NUCLEOTIDE SEQUENCE [LARGE SCALE GENOMIC DNA]</scope>
</reference>
<name>A0A4P9W8S4_9FUNG</name>
<sequence>MRSADRWTITFVVTLEICRFRWPARPLATAPCLMRVEHSPLSTFALRPDTSLLELPDNQVAGSQCFDLRAASLACRAWEPAASARIWTHVVLHSDRALRTFVVCLRVSRAKHAAIVRTREFRFNRWHLHARSDFAFLVPELRGLRQFVAGDRLVSKALKLSGPYISIVALFLTSCPGLVALDVPAPCGYMENFREDEGEDLVLASKYGFKLKAAISAIGKLKHLRLVGPDFPSRRFLRLLLRSVTSRLVELSLTNIQWPSSFEGPQGMDATSLRNLEVLEVINTRCNFLTASLIELHPPLRRLVLYSYCFSALCEKLPLLPSPPSITHLEPVSSLAIPDAALVLLDQHPPLRFLGIHYHALSPRKSLPPGTFTSKDLQRFLRIRGSNLKVLDLCYTVPVDDALLACIVQYCPLLEGLGIQRHWAYIRKQHLLPLKKVAFIEDLKRACPNLRYVDVGVHTLPTPTREESRGAPRSRWTIRSGGTIYELQWEHLTDHLILVEGARAAAVDYHGLFKYFAENAVGAGLDDLERDDVFDVFALITDEHADAVDDNSGGVGNIRMGGWGEGKSDSAWEVETPNTALDAPVDSGYQSAKAWRQDKPVGKYWQLDQCAADKHMHDVKGRLSIGDVLLLSVPRSSVGETDGLAIGGLHEAAIAASHNPPSP</sequence>
<evidence type="ECO:0000313" key="2">
    <source>
        <dbReference type="Proteomes" id="UP000269721"/>
    </source>
</evidence>
<protein>
    <submittedName>
        <fullName evidence="1">Uncharacterized protein</fullName>
    </submittedName>
</protein>
<gene>
    <name evidence="1" type="ORF">BDK51DRAFT_43293</name>
</gene>